<dbReference type="GO" id="GO:0004857">
    <property type="term" value="F:enzyme inhibitor activity"/>
    <property type="evidence" value="ECO:0007669"/>
    <property type="project" value="InterPro"/>
</dbReference>
<evidence type="ECO:0000259" key="3">
    <source>
        <dbReference type="Pfam" id="PF04043"/>
    </source>
</evidence>
<name>A0A6A2Y0W7_HIBSY</name>
<protein>
    <submittedName>
        <fullName evidence="4">Plant invertase/pectin methylesterase inhibitor superfamily protein</fullName>
    </submittedName>
</protein>
<dbReference type="NCBIfam" id="TIGR01614">
    <property type="entry name" value="PME_inhib"/>
    <property type="match status" value="1"/>
</dbReference>
<dbReference type="Pfam" id="PF04043">
    <property type="entry name" value="PMEI"/>
    <property type="match status" value="1"/>
</dbReference>
<dbReference type="EMBL" id="VEPZ02001631">
    <property type="protein sequence ID" value="KAE8665109.1"/>
    <property type="molecule type" value="Genomic_DNA"/>
</dbReference>
<organism evidence="4 5">
    <name type="scientific">Hibiscus syriacus</name>
    <name type="common">Rose of Sharon</name>
    <dbReference type="NCBI Taxonomy" id="106335"/>
    <lineage>
        <taxon>Eukaryota</taxon>
        <taxon>Viridiplantae</taxon>
        <taxon>Streptophyta</taxon>
        <taxon>Embryophyta</taxon>
        <taxon>Tracheophyta</taxon>
        <taxon>Spermatophyta</taxon>
        <taxon>Magnoliopsida</taxon>
        <taxon>eudicotyledons</taxon>
        <taxon>Gunneridae</taxon>
        <taxon>Pentapetalae</taxon>
        <taxon>rosids</taxon>
        <taxon>malvids</taxon>
        <taxon>Malvales</taxon>
        <taxon>Malvaceae</taxon>
        <taxon>Malvoideae</taxon>
        <taxon>Hibiscus</taxon>
    </lineage>
</organism>
<dbReference type="AlphaFoldDB" id="A0A6A2Y0W7"/>
<accession>A0A6A2Y0W7</accession>
<keyword evidence="5" id="KW-1185">Reference proteome</keyword>
<evidence type="ECO:0000256" key="1">
    <source>
        <dbReference type="ARBA" id="ARBA00022729"/>
    </source>
</evidence>
<evidence type="ECO:0000313" key="5">
    <source>
        <dbReference type="Proteomes" id="UP000436088"/>
    </source>
</evidence>
<dbReference type="InterPro" id="IPR035513">
    <property type="entry name" value="Invertase/methylesterase_inhib"/>
</dbReference>
<feature type="domain" description="Pectinesterase inhibitor" evidence="3">
    <location>
        <begin position="30"/>
        <end position="109"/>
    </location>
</feature>
<dbReference type="PANTHER" id="PTHR31080:SF96">
    <property type="entry name" value="21 KDA PROTEIN-LIKE"/>
    <property type="match status" value="1"/>
</dbReference>
<comment type="caution">
    <text evidence="4">The sequence shown here is derived from an EMBL/GenBank/DDBJ whole genome shotgun (WGS) entry which is preliminary data.</text>
</comment>
<dbReference type="InterPro" id="IPR006501">
    <property type="entry name" value="Pectinesterase_inhib_dom"/>
</dbReference>
<evidence type="ECO:0000256" key="2">
    <source>
        <dbReference type="ARBA" id="ARBA00038471"/>
    </source>
</evidence>
<dbReference type="Gene3D" id="1.20.140.40">
    <property type="entry name" value="Invertase/pectin methylesterase inhibitor family protein"/>
    <property type="match status" value="1"/>
</dbReference>
<sequence length="110" mass="12190">MRSRFQSFILTNSDLIAARKLLSSETDTAFIKTWCDSTTYPDLCFSTFSSYAAEIQGSPKMLATKSLFVTLNTTRSASKTLYKLCKSKGLKPRVVAALQDCVEEISDSIV</sequence>
<dbReference type="InterPro" id="IPR051955">
    <property type="entry name" value="PME_Inhibitor"/>
</dbReference>
<gene>
    <name evidence="4" type="ORF">F3Y22_tig00112678pilonHSYRG00023</name>
</gene>
<dbReference type="CDD" id="cd15798">
    <property type="entry name" value="PMEI-like_3"/>
    <property type="match status" value="1"/>
</dbReference>
<dbReference type="Proteomes" id="UP000436088">
    <property type="component" value="Unassembled WGS sequence"/>
</dbReference>
<keyword evidence="1" id="KW-0732">Signal</keyword>
<dbReference type="SUPFAM" id="SSF101148">
    <property type="entry name" value="Plant invertase/pectin methylesterase inhibitor"/>
    <property type="match status" value="1"/>
</dbReference>
<proteinExistence type="inferred from homology"/>
<comment type="similarity">
    <text evidence="2">Belongs to the PMEI family.</text>
</comment>
<evidence type="ECO:0000313" key="4">
    <source>
        <dbReference type="EMBL" id="KAE8665109.1"/>
    </source>
</evidence>
<dbReference type="PANTHER" id="PTHR31080">
    <property type="entry name" value="PECTINESTERASE INHIBITOR-LIKE"/>
    <property type="match status" value="1"/>
</dbReference>
<reference evidence="4" key="1">
    <citation type="submission" date="2019-09" db="EMBL/GenBank/DDBJ databases">
        <title>Draft genome information of white flower Hibiscus syriacus.</title>
        <authorList>
            <person name="Kim Y.-M."/>
        </authorList>
    </citation>
    <scope>NUCLEOTIDE SEQUENCE [LARGE SCALE GENOMIC DNA]</scope>
    <source>
        <strain evidence="4">YM2019G1</strain>
    </source>
</reference>